<gene>
    <name evidence="1" type="ORF">V2H45_10910</name>
</gene>
<sequence length="135" mass="13550">MAVQVVMGATMTCSFGVSPSSLIVIPKGLPVMVGGVLAATIMDFAPIANIPPFGMCNSMANPVVSAATTAATAAALGVFTFTPMPCVPLTTPWKPGSPTVMINNFPALNNSCTCNCAWGGVITIGSPGQGQTMVA</sequence>
<dbReference type="InterPro" id="IPR025460">
    <property type="entry name" value="DUF4280"/>
</dbReference>
<evidence type="ECO:0000313" key="2">
    <source>
        <dbReference type="Proteomes" id="UP001333818"/>
    </source>
</evidence>
<accession>A0AAW9PY01</accession>
<protein>
    <submittedName>
        <fullName evidence="1">DUF4280 domain-containing protein</fullName>
    </submittedName>
</protein>
<keyword evidence="2" id="KW-1185">Reference proteome</keyword>
<dbReference type="Proteomes" id="UP001333818">
    <property type="component" value="Unassembled WGS sequence"/>
</dbReference>
<dbReference type="RefSeq" id="WP_330483686.1">
    <property type="nucleotide sequence ID" value="NZ_JAZBJZ010000037.1"/>
</dbReference>
<dbReference type="EMBL" id="JAZBJZ010000037">
    <property type="protein sequence ID" value="MEE3717258.1"/>
    <property type="molecule type" value="Genomic_DNA"/>
</dbReference>
<organism evidence="1 2">
    <name type="scientific">Tumidithrix elongata BACA0141</name>
    <dbReference type="NCBI Taxonomy" id="2716417"/>
    <lineage>
        <taxon>Bacteria</taxon>
        <taxon>Bacillati</taxon>
        <taxon>Cyanobacteriota</taxon>
        <taxon>Cyanophyceae</taxon>
        <taxon>Pseudanabaenales</taxon>
        <taxon>Pseudanabaenaceae</taxon>
        <taxon>Tumidithrix</taxon>
        <taxon>Tumidithrix elongata</taxon>
    </lineage>
</organism>
<comment type="caution">
    <text evidence="1">The sequence shown here is derived from an EMBL/GenBank/DDBJ whole genome shotgun (WGS) entry which is preliminary data.</text>
</comment>
<name>A0AAW9PY01_9CYAN</name>
<dbReference type="Pfam" id="PF14107">
    <property type="entry name" value="DUF4280"/>
    <property type="match status" value="1"/>
</dbReference>
<evidence type="ECO:0000313" key="1">
    <source>
        <dbReference type="EMBL" id="MEE3717258.1"/>
    </source>
</evidence>
<dbReference type="AlphaFoldDB" id="A0AAW9PY01"/>
<reference evidence="1" key="1">
    <citation type="submission" date="2024-01" db="EMBL/GenBank/DDBJ databases">
        <title>Bank of Algae and Cyanobacteria of the Azores (BACA) strain genomes.</title>
        <authorList>
            <person name="Luz R."/>
            <person name="Cordeiro R."/>
            <person name="Fonseca A."/>
            <person name="Goncalves V."/>
        </authorList>
    </citation>
    <scope>NUCLEOTIDE SEQUENCE</scope>
    <source>
        <strain evidence="1">BACA0141</strain>
    </source>
</reference>
<proteinExistence type="predicted"/>